<evidence type="ECO:0000313" key="3">
    <source>
        <dbReference type="Proteomes" id="UP001153269"/>
    </source>
</evidence>
<name>A0A9N7TZ42_PLEPL</name>
<dbReference type="AlphaFoldDB" id="A0A9N7TZ42"/>
<gene>
    <name evidence="2" type="ORF">PLEPLA_LOCUS8942</name>
</gene>
<dbReference type="EMBL" id="CADEAL010000502">
    <property type="protein sequence ID" value="CAB1421061.1"/>
    <property type="molecule type" value="Genomic_DNA"/>
</dbReference>
<feature type="region of interest" description="Disordered" evidence="1">
    <location>
        <begin position="1"/>
        <end position="32"/>
    </location>
</feature>
<organism evidence="2 3">
    <name type="scientific">Pleuronectes platessa</name>
    <name type="common">European plaice</name>
    <dbReference type="NCBI Taxonomy" id="8262"/>
    <lineage>
        <taxon>Eukaryota</taxon>
        <taxon>Metazoa</taxon>
        <taxon>Chordata</taxon>
        <taxon>Craniata</taxon>
        <taxon>Vertebrata</taxon>
        <taxon>Euteleostomi</taxon>
        <taxon>Actinopterygii</taxon>
        <taxon>Neopterygii</taxon>
        <taxon>Teleostei</taxon>
        <taxon>Neoteleostei</taxon>
        <taxon>Acanthomorphata</taxon>
        <taxon>Carangaria</taxon>
        <taxon>Pleuronectiformes</taxon>
        <taxon>Pleuronectoidei</taxon>
        <taxon>Pleuronectidae</taxon>
        <taxon>Pleuronectes</taxon>
    </lineage>
</organism>
<feature type="compositionally biased region" description="Basic and acidic residues" evidence="1">
    <location>
        <begin position="12"/>
        <end position="29"/>
    </location>
</feature>
<evidence type="ECO:0000313" key="2">
    <source>
        <dbReference type="EMBL" id="CAB1421061.1"/>
    </source>
</evidence>
<comment type="caution">
    <text evidence="2">The sequence shown here is derived from an EMBL/GenBank/DDBJ whole genome shotgun (WGS) entry which is preliminary data.</text>
</comment>
<evidence type="ECO:0000256" key="1">
    <source>
        <dbReference type="SAM" id="MobiDB-lite"/>
    </source>
</evidence>
<dbReference type="Proteomes" id="UP001153269">
    <property type="component" value="Unassembled WGS sequence"/>
</dbReference>
<feature type="region of interest" description="Disordered" evidence="1">
    <location>
        <begin position="105"/>
        <end position="125"/>
    </location>
</feature>
<protein>
    <submittedName>
        <fullName evidence="2">Uncharacterized protein</fullName>
    </submittedName>
</protein>
<reference evidence="2" key="1">
    <citation type="submission" date="2020-03" db="EMBL/GenBank/DDBJ databases">
        <authorList>
            <person name="Weist P."/>
        </authorList>
    </citation>
    <scope>NUCLEOTIDE SEQUENCE</scope>
</reference>
<accession>A0A9N7TZ42</accession>
<keyword evidence="3" id="KW-1185">Reference proteome</keyword>
<sequence length="263" mass="28939">MGEGRLQLPPLKESKKGKEATNEKKHIDDLSSLPFSPTVEPLSLCAPARFEVVSSFISVSIHPIHPSIHPSSPSIQPSSISIHPSSHSPPHVLEQESASIASALFPTPSSEGLTEQRRSSFDPSGRIQFPPMVFIHRGHVQLKALEQQVDLESRSSAGTQPVNLQVEQRRRLFTQKQTCTNLEQVISSGPKNEMLPNDFTEPISTKQTQSRDLAVSEDDILLPLKNNSTQDEGFSSRSGSREVLLLLLGQTRSRTHSWTSSAL</sequence>
<feature type="region of interest" description="Disordered" evidence="1">
    <location>
        <begin position="68"/>
        <end position="92"/>
    </location>
</feature>
<proteinExistence type="predicted"/>